<protein>
    <recommendedName>
        <fullName evidence="3">Ribosome maturation factor RimP</fullName>
    </recommendedName>
</protein>
<dbReference type="InterPro" id="IPR036847">
    <property type="entry name" value="RimP_C_sf"/>
</dbReference>
<comment type="caution">
    <text evidence="7">The sequence shown here is derived from an EMBL/GenBank/DDBJ whole genome shotgun (WGS) entry which is preliminary data.</text>
</comment>
<feature type="region of interest" description="Disordered" evidence="4">
    <location>
        <begin position="1"/>
        <end position="20"/>
    </location>
</feature>
<proteinExistence type="inferred from homology"/>
<accession>A0AA41Z552</accession>
<feature type="domain" description="Ribosome maturation factor RimP C-terminal" evidence="6">
    <location>
        <begin position="111"/>
        <end position="181"/>
    </location>
</feature>
<comment type="subcellular location">
    <subcellularLocation>
        <location evidence="3">Cytoplasm</location>
    </subcellularLocation>
</comment>
<dbReference type="GO" id="GO:0006412">
    <property type="term" value="P:translation"/>
    <property type="evidence" value="ECO:0007669"/>
    <property type="project" value="TreeGrafter"/>
</dbReference>
<evidence type="ECO:0000256" key="3">
    <source>
        <dbReference type="HAMAP-Rule" id="MF_01077"/>
    </source>
</evidence>
<keyword evidence="2 3" id="KW-0690">Ribosome biogenesis</keyword>
<evidence type="ECO:0000313" key="8">
    <source>
        <dbReference type="Proteomes" id="UP001165667"/>
    </source>
</evidence>
<dbReference type="Gene3D" id="2.30.30.180">
    <property type="entry name" value="Ribosome maturation factor RimP, C-terminal domain"/>
    <property type="match status" value="1"/>
</dbReference>
<evidence type="ECO:0000259" key="5">
    <source>
        <dbReference type="Pfam" id="PF02576"/>
    </source>
</evidence>
<feature type="region of interest" description="Disordered" evidence="4">
    <location>
        <begin position="195"/>
        <end position="242"/>
    </location>
</feature>
<dbReference type="AlphaFoldDB" id="A0AA41Z552"/>
<feature type="domain" description="Ribosome maturation factor RimP N-terminal" evidence="5">
    <location>
        <begin position="37"/>
        <end position="108"/>
    </location>
</feature>
<dbReference type="Proteomes" id="UP001165667">
    <property type="component" value="Unassembled WGS sequence"/>
</dbReference>
<reference evidence="7" key="1">
    <citation type="submission" date="2022-05" db="EMBL/GenBank/DDBJ databases">
        <authorList>
            <person name="Pankratov T."/>
        </authorList>
    </citation>
    <scope>NUCLEOTIDE SEQUENCE</scope>
    <source>
        <strain evidence="7">BP6-180914</strain>
    </source>
</reference>
<dbReference type="InterPro" id="IPR003728">
    <property type="entry name" value="Ribosome_maturation_RimP"/>
</dbReference>
<dbReference type="SUPFAM" id="SSF75420">
    <property type="entry name" value="YhbC-like, N-terminal domain"/>
    <property type="match status" value="1"/>
</dbReference>
<dbReference type="Pfam" id="PF17384">
    <property type="entry name" value="DUF150_C"/>
    <property type="match status" value="1"/>
</dbReference>
<dbReference type="PANTHER" id="PTHR33867">
    <property type="entry name" value="RIBOSOME MATURATION FACTOR RIMP"/>
    <property type="match status" value="1"/>
</dbReference>
<keyword evidence="1 3" id="KW-0963">Cytoplasm</keyword>
<evidence type="ECO:0000313" key="7">
    <source>
        <dbReference type="EMBL" id="MCW6510658.1"/>
    </source>
</evidence>
<dbReference type="InterPro" id="IPR028989">
    <property type="entry name" value="RimP_N"/>
</dbReference>
<dbReference type="GO" id="GO:0005829">
    <property type="term" value="C:cytosol"/>
    <property type="evidence" value="ECO:0007669"/>
    <property type="project" value="TreeGrafter"/>
</dbReference>
<dbReference type="CDD" id="cd01734">
    <property type="entry name" value="YlxS_C"/>
    <property type="match status" value="1"/>
</dbReference>
<organism evidence="7 8">
    <name type="scientific">Lichenifustis flavocetrariae</name>
    <dbReference type="NCBI Taxonomy" id="2949735"/>
    <lineage>
        <taxon>Bacteria</taxon>
        <taxon>Pseudomonadati</taxon>
        <taxon>Pseudomonadota</taxon>
        <taxon>Alphaproteobacteria</taxon>
        <taxon>Hyphomicrobiales</taxon>
        <taxon>Lichenihabitantaceae</taxon>
        <taxon>Lichenifustis</taxon>
    </lineage>
</organism>
<evidence type="ECO:0000256" key="1">
    <source>
        <dbReference type="ARBA" id="ARBA00022490"/>
    </source>
</evidence>
<evidence type="ECO:0000256" key="2">
    <source>
        <dbReference type="ARBA" id="ARBA00022517"/>
    </source>
</evidence>
<dbReference type="Gene3D" id="3.30.300.70">
    <property type="entry name" value="RimP-like superfamily, N-terminal"/>
    <property type="match status" value="1"/>
</dbReference>
<dbReference type="Pfam" id="PF02576">
    <property type="entry name" value="RimP_N"/>
    <property type="match status" value="1"/>
</dbReference>
<dbReference type="EMBL" id="JAMOIM010000017">
    <property type="protein sequence ID" value="MCW6510658.1"/>
    <property type="molecule type" value="Genomic_DNA"/>
</dbReference>
<name>A0AA41Z552_9HYPH</name>
<dbReference type="GO" id="GO:0000028">
    <property type="term" value="P:ribosomal small subunit assembly"/>
    <property type="evidence" value="ECO:0007669"/>
    <property type="project" value="TreeGrafter"/>
</dbReference>
<sequence length="242" mass="26328">MSSKPHDIGPSSATVAADIDEPRFTTESGIGARVARIVEPVLKDLGLRLVRVKLAGSPQALQIMAERPDGTMRIEDCEAASKALSPVLDLDDPIPGEYRLEVSSPGIDRPLVRRSDLLRSLGHEARIELDYPVDGRKRFKGLLIEAGAERLRIKRLDARADEADMVEIAYTDLSDARLVLTDALIRDALKADRSLDVDPSEGGDAEEAPSAEPEVRRGPGRFGKGNKAKPVTPAGIQVRKRR</sequence>
<dbReference type="SUPFAM" id="SSF74942">
    <property type="entry name" value="YhbC-like, C-terminal domain"/>
    <property type="match status" value="1"/>
</dbReference>
<dbReference type="HAMAP" id="MF_01077">
    <property type="entry name" value="RimP"/>
    <property type="match status" value="1"/>
</dbReference>
<keyword evidence="8" id="KW-1185">Reference proteome</keyword>
<comment type="similarity">
    <text evidence="3">Belongs to the RimP family.</text>
</comment>
<evidence type="ECO:0000256" key="4">
    <source>
        <dbReference type="SAM" id="MobiDB-lite"/>
    </source>
</evidence>
<dbReference type="PANTHER" id="PTHR33867:SF1">
    <property type="entry name" value="RIBOSOME MATURATION FACTOR RIMP"/>
    <property type="match status" value="1"/>
</dbReference>
<dbReference type="InterPro" id="IPR035956">
    <property type="entry name" value="RimP_N_sf"/>
</dbReference>
<dbReference type="InterPro" id="IPR028998">
    <property type="entry name" value="RimP_C"/>
</dbReference>
<evidence type="ECO:0000259" key="6">
    <source>
        <dbReference type="Pfam" id="PF17384"/>
    </source>
</evidence>
<gene>
    <name evidence="3 7" type="primary">rimP</name>
    <name evidence="7" type="ORF">M8523_21825</name>
</gene>
<dbReference type="NCBIfam" id="NF000932">
    <property type="entry name" value="PRK00092.2-5"/>
    <property type="match status" value="1"/>
</dbReference>
<comment type="function">
    <text evidence="3">Required for maturation of 30S ribosomal subunits.</text>
</comment>
<dbReference type="RefSeq" id="WP_282587035.1">
    <property type="nucleotide sequence ID" value="NZ_JAMOIM010000017.1"/>
</dbReference>
<feature type="compositionally biased region" description="Acidic residues" evidence="4">
    <location>
        <begin position="198"/>
        <end position="209"/>
    </location>
</feature>